<evidence type="ECO:0000256" key="5">
    <source>
        <dbReference type="ARBA" id="ARBA00022989"/>
    </source>
</evidence>
<evidence type="ECO:0000256" key="3">
    <source>
        <dbReference type="ARBA" id="ARBA00022692"/>
    </source>
</evidence>
<evidence type="ECO:0000256" key="10">
    <source>
        <dbReference type="ARBA" id="ARBA00049118"/>
    </source>
</evidence>
<feature type="transmembrane region" description="Helical" evidence="11">
    <location>
        <begin position="20"/>
        <end position="41"/>
    </location>
</feature>
<evidence type="ECO:0000313" key="14">
    <source>
        <dbReference type="Proteomes" id="UP001619887"/>
    </source>
</evidence>
<dbReference type="GO" id="GO:0015813">
    <property type="term" value="P:L-glutamate transmembrane transport"/>
    <property type="evidence" value="ECO:0007669"/>
    <property type="project" value="UniProtKB-ARBA"/>
</dbReference>
<feature type="transmembrane region" description="Helical" evidence="11">
    <location>
        <begin position="336"/>
        <end position="361"/>
    </location>
</feature>
<evidence type="ECO:0000256" key="1">
    <source>
        <dbReference type="ARBA" id="ARBA00004141"/>
    </source>
</evidence>
<protein>
    <recommendedName>
        <fullName evidence="11">Amino acid transporter</fullName>
    </recommendedName>
</protein>
<keyword evidence="14" id="KW-1185">Reference proteome</keyword>
<keyword evidence="4 11" id="KW-0769">Symport</keyword>
<evidence type="ECO:0000313" key="13">
    <source>
        <dbReference type="EMBL" id="KAL3054676.1"/>
    </source>
</evidence>
<reference evidence="13 14" key="1">
    <citation type="journal article" date="2022" name="G3 (Bethesda)">
        <title>Evaluating Illumina-, Nanopore-, and PacBio-based genome assembly strategies with the bald notothen, Trematomus borchgrevinki.</title>
        <authorList>
            <person name="Rayamajhi N."/>
            <person name="Cheng C.C."/>
            <person name="Catchen J.M."/>
        </authorList>
    </citation>
    <scope>NUCLEOTIDE SEQUENCE [LARGE SCALE GENOMIC DNA]</scope>
    <source>
        <strain evidence="13">AGRC-2024</strain>
    </source>
</reference>
<evidence type="ECO:0000256" key="2">
    <source>
        <dbReference type="ARBA" id="ARBA00022448"/>
    </source>
</evidence>
<evidence type="ECO:0000256" key="11">
    <source>
        <dbReference type="RuleBase" id="RU361216"/>
    </source>
</evidence>
<comment type="subcellular location">
    <subcellularLocation>
        <location evidence="1 11">Membrane</location>
        <topology evidence="1 11">Multi-pass membrane protein</topology>
    </subcellularLocation>
</comment>
<dbReference type="InterPro" id="IPR018107">
    <property type="entry name" value="Na-dicarboxylate_symporter_CS"/>
</dbReference>
<comment type="catalytic activity">
    <reaction evidence="10">
        <text>D-aspartate(out) + K(+)(in) + 3 Na(+)(out) + H(+)(out) = D-aspartate(in) + K(+)(out) + 3 Na(+)(in) + H(+)(in)</text>
        <dbReference type="Rhea" id="RHEA:71379"/>
        <dbReference type="ChEBI" id="CHEBI:15378"/>
        <dbReference type="ChEBI" id="CHEBI:29101"/>
        <dbReference type="ChEBI" id="CHEBI:29103"/>
        <dbReference type="ChEBI" id="CHEBI:29990"/>
    </reaction>
</comment>
<dbReference type="InterPro" id="IPR001991">
    <property type="entry name" value="Na-dicarboxylate_symporter"/>
</dbReference>
<keyword evidence="5 11" id="KW-1133">Transmembrane helix</keyword>
<dbReference type="GO" id="GO:0015293">
    <property type="term" value="F:symporter activity"/>
    <property type="evidence" value="ECO:0007669"/>
    <property type="project" value="UniProtKB-UniRule"/>
</dbReference>
<dbReference type="Proteomes" id="UP001619887">
    <property type="component" value="Unassembled WGS sequence"/>
</dbReference>
<feature type="transmembrane region" description="Helical" evidence="11">
    <location>
        <begin position="97"/>
        <end position="116"/>
    </location>
</feature>
<evidence type="ECO:0000256" key="9">
    <source>
        <dbReference type="ARBA" id="ARBA00048715"/>
    </source>
</evidence>
<keyword evidence="3 11" id="KW-0812">Transmembrane</keyword>
<comment type="similarity">
    <text evidence="11">Belongs to the dicarboxylate/amino acid:cation symporter (DAACS) (TC 2.A.23) family.</text>
</comment>
<evidence type="ECO:0000256" key="7">
    <source>
        <dbReference type="ARBA" id="ARBA00023180"/>
    </source>
</evidence>
<proteinExistence type="inferred from homology"/>
<dbReference type="PRINTS" id="PR00173">
    <property type="entry name" value="EDTRNSPORT"/>
</dbReference>
<dbReference type="PROSITE" id="PS00713">
    <property type="entry name" value="NA_DICARBOXYL_SYMP_1"/>
    <property type="match status" value="1"/>
</dbReference>
<gene>
    <name evidence="13" type="ORF">OYC64_017582</name>
</gene>
<keyword evidence="6 11" id="KW-0472">Membrane</keyword>
<feature type="transmembrane region" description="Helical" evidence="11">
    <location>
        <begin position="225"/>
        <end position="245"/>
    </location>
</feature>
<name>A0ABD2GLP7_PAGBO</name>
<dbReference type="GO" id="GO:0016020">
    <property type="term" value="C:membrane"/>
    <property type="evidence" value="ECO:0007669"/>
    <property type="project" value="UniProtKB-SubCell"/>
</dbReference>
<dbReference type="EMBL" id="JBIYXZ010002077">
    <property type="protein sequence ID" value="KAL3054676.1"/>
    <property type="molecule type" value="Genomic_DNA"/>
</dbReference>
<comment type="caution">
    <text evidence="13">The sequence shown here is derived from an EMBL/GenBank/DDBJ whole genome shotgun (WGS) entry which is preliminary data.</text>
</comment>
<dbReference type="PROSITE" id="PS00714">
    <property type="entry name" value="NA_DICARBOXYL_SYMP_2"/>
    <property type="match status" value="1"/>
</dbReference>
<keyword evidence="7" id="KW-0325">Glycoprotein</keyword>
<dbReference type="Pfam" id="PF00375">
    <property type="entry name" value="SDF"/>
    <property type="match status" value="1"/>
</dbReference>
<feature type="transmembrane region" description="Helical" evidence="11">
    <location>
        <begin position="62"/>
        <end position="82"/>
    </location>
</feature>
<organism evidence="13 14">
    <name type="scientific">Pagothenia borchgrevinki</name>
    <name type="common">Bald rockcod</name>
    <name type="synonym">Trematomus borchgrevinki</name>
    <dbReference type="NCBI Taxonomy" id="8213"/>
    <lineage>
        <taxon>Eukaryota</taxon>
        <taxon>Metazoa</taxon>
        <taxon>Chordata</taxon>
        <taxon>Craniata</taxon>
        <taxon>Vertebrata</taxon>
        <taxon>Euteleostomi</taxon>
        <taxon>Actinopterygii</taxon>
        <taxon>Neopterygii</taxon>
        <taxon>Teleostei</taxon>
        <taxon>Neoteleostei</taxon>
        <taxon>Acanthomorphata</taxon>
        <taxon>Eupercaria</taxon>
        <taxon>Perciformes</taxon>
        <taxon>Notothenioidei</taxon>
        <taxon>Nototheniidae</taxon>
        <taxon>Pagothenia</taxon>
    </lineage>
</organism>
<dbReference type="Gene3D" id="1.10.3860.10">
    <property type="entry name" value="Sodium:dicarboxylate symporter"/>
    <property type="match status" value="1"/>
</dbReference>
<dbReference type="PANTHER" id="PTHR11958">
    <property type="entry name" value="SODIUM/DICARBOXYLATE SYMPORTER-RELATED"/>
    <property type="match status" value="1"/>
</dbReference>
<dbReference type="InterPro" id="IPR050746">
    <property type="entry name" value="DAACS"/>
</dbReference>
<dbReference type="FunFam" id="1.10.3860.10:FF:000002">
    <property type="entry name" value="Amino acid transporter"/>
    <property type="match status" value="1"/>
</dbReference>
<dbReference type="PANTHER" id="PTHR11958:SF22">
    <property type="entry name" value="EXCITATORY AMINO ACID TRANSPORTER 5"/>
    <property type="match status" value="1"/>
</dbReference>
<reference evidence="13 14" key="2">
    <citation type="journal article" date="2024" name="G3 (Bethesda)">
        <title>The genome of the cryopelagic Antarctic bald notothen, Trematomus borchgrevinki.</title>
        <authorList>
            <person name="Rayamajhi N."/>
            <person name="Rivera-Colon A.G."/>
            <person name="Minhas B.F."/>
            <person name="Cheng C.C."/>
            <person name="Catchen J.M."/>
        </authorList>
    </citation>
    <scope>NUCLEOTIDE SEQUENCE [LARGE SCALE GENOMIC DNA]</scope>
    <source>
        <strain evidence="13">AGRC-2024</strain>
    </source>
</reference>
<comment type="catalytic activity">
    <reaction evidence="8">
        <text>K(+)(in) + L-glutamate(out) + 3 Na(+)(out) + H(+)(out) = K(+)(out) + L-glutamate(in) + 3 Na(+)(in) + H(+)(in)</text>
        <dbReference type="Rhea" id="RHEA:70699"/>
        <dbReference type="ChEBI" id="CHEBI:15378"/>
        <dbReference type="ChEBI" id="CHEBI:29101"/>
        <dbReference type="ChEBI" id="CHEBI:29103"/>
        <dbReference type="ChEBI" id="CHEBI:29985"/>
    </reaction>
</comment>
<dbReference type="AlphaFoldDB" id="A0ABD2GLP7"/>
<comment type="catalytic activity">
    <reaction evidence="9">
        <text>K(+)(in) + L-aspartate(out) + 3 Na(+)(out) + H(+)(out) = K(+)(out) + L-aspartate(in) + 3 Na(+)(in) + H(+)(in)</text>
        <dbReference type="Rhea" id="RHEA:70851"/>
        <dbReference type="ChEBI" id="CHEBI:15378"/>
        <dbReference type="ChEBI" id="CHEBI:29101"/>
        <dbReference type="ChEBI" id="CHEBI:29103"/>
        <dbReference type="ChEBI" id="CHEBI:29991"/>
    </reaction>
</comment>
<evidence type="ECO:0000256" key="8">
    <source>
        <dbReference type="ARBA" id="ARBA00047601"/>
    </source>
</evidence>
<feature type="transmembrane region" description="Helical" evidence="11">
    <location>
        <begin position="265"/>
        <end position="286"/>
    </location>
</feature>
<feature type="region of interest" description="Disordered" evidence="12">
    <location>
        <begin position="553"/>
        <end position="578"/>
    </location>
</feature>
<evidence type="ECO:0000256" key="12">
    <source>
        <dbReference type="SAM" id="MobiDB-lite"/>
    </source>
</evidence>
<accession>A0ABD2GLP7</accession>
<feature type="compositionally biased region" description="Basic residues" evidence="12">
    <location>
        <begin position="553"/>
        <end position="563"/>
    </location>
</feature>
<sequence>MAVALGEVWGRVKNVCKQNGLLILSVLAVVIGCLLGFFLRGKRLSEQEVKYFQFPGELLMRMLKMLILPLVVSSLMSGLAALDAKCSSRLGIMTISYYLWTTFVAVVVGILMVYIIHPGGAAQKEDSDGSKKPMTSSADALLDLIRNMFPANLVQATFQQYRTQRVPELIFKPTVAQLLDETTTRRVYIYGIQDDNGTDIQNFSLDLTPPPDVIMKTSPGTSEGMNVLGIVIFSATMGIMLGRMGPNGSALVNFCQSVNEAVLKIVAIVIWYFPFGIVFLVAGKILEMDDPSAMGKKLGFYAITVVMGLVLHGLFILPAMYFFITKKSPIVYIRGILQALLISLATSSSSATLPITFKCLLENNHIDRRIIRFVLPVGATINMDGTALYEAVAAIFIAQVNNYELDFGQIITISITATAASIGAAGIPQAGLVTMVIVLTSVGLPTDDITLIIAVDWALDRFRTMVNVMGDALATGIMAHICRKDFVKEGEQVPLICETKPMISIQQMMTYQNQKNGCFQPPPPGSRQDHYHQEVARLMQLEEGFRPLEKKKHAHPSHHKREHRDHCSVDMNGLETNV</sequence>
<evidence type="ECO:0000256" key="6">
    <source>
        <dbReference type="ARBA" id="ARBA00023136"/>
    </source>
</evidence>
<evidence type="ECO:0000256" key="4">
    <source>
        <dbReference type="ARBA" id="ARBA00022847"/>
    </source>
</evidence>
<dbReference type="SUPFAM" id="SSF118215">
    <property type="entry name" value="Proton glutamate symport protein"/>
    <property type="match status" value="1"/>
</dbReference>
<feature type="transmembrane region" description="Helical" evidence="11">
    <location>
        <begin position="298"/>
        <end position="324"/>
    </location>
</feature>
<keyword evidence="2 11" id="KW-0813">Transport</keyword>
<dbReference type="InterPro" id="IPR036458">
    <property type="entry name" value="Na:dicarbo_symporter_sf"/>
</dbReference>